<dbReference type="RefSeq" id="WP_350258187.1">
    <property type="nucleotide sequence ID" value="NZ_CP138335.1"/>
</dbReference>
<organism evidence="5">
    <name type="scientific">Scrofimicrobium appendicitidis</name>
    <dbReference type="NCBI Taxonomy" id="3079930"/>
    <lineage>
        <taxon>Bacteria</taxon>
        <taxon>Bacillati</taxon>
        <taxon>Actinomycetota</taxon>
        <taxon>Actinomycetes</taxon>
        <taxon>Actinomycetales</taxon>
        <taxon>Actinomycetaceae</taxon>
        <taxon>Scrofimicrobium</taxon>
    </lineage>
</organism>
<dbReference type="PROSITE" id="PS50893">
    <property type="entry name" value="ABC_TRANSPORTER_2"/>
    <property type="match status" value="1"/>
</dbReference>
<dbReference type="EMBL" id="CP138335">
    <property type="protein sequence ID" value="XBW07987.1"/>
    <property type="molecule type" value="Genomic_DNA"/>
</dbReference>
<gene>
    <name evidence="5" type="ORF">SAC06_00030</name>
</gene>
<keyword evidence="3 5" id="KW-0067">ATP-binding</keyword>
<dbReference type="InterPro" id="IPR003439">
    <property type="entry name" value="ABC_transporter-like_ATP-bd"/>
</dbReference>
<sequence>MSLIEVRNLTKFYGPRPAIYDLSLNLEAGQVVGLMGDNGAGKTTLLKILAGLLADWQGSVTIAGKTPGPETKAMVSYLPDVSFLRPNLTPELAIAQYARFFADFDQERAHQMIEYFGLAPTQRLKEMSKGMQEKVQISLTMARNANVYLLDEPISGVDPASREIIMRGIITQFAPQSLMLLSTHLVHDVEPIVDSVVFLRAGQVLLAGNADELRSQYQMGLDALFRKVYQA</sequence>
<dbReference type="Gene3D" id="3.40.50.300">
    <property type="entry name" value="P-loop containing nucleotide triphosphate hydrolases"/>
    <property type="match status" value="1"/>
</dbReference>
<dbReference type="SMART" id="SM00382">
    <property type="entry name" value="AAA"/>
    <property type="match status" value="1"/>
</dbReference>
<reference evidence="5" key="1">
    <citation type="submission" date="2023-11" db="EMBL/GenBank/DDBJ databases">
        <title>Scrofimicrobium hongkongense sp. nov., isolated from a patient with peritonitis.</title>
        <authorList>
            <person name="Lao H.Y."/>
            <person name="Wong A.Y.P."/>
            <person name="Ng T.L."/>
            <person name="Wong R.Y.L."/>
            <person name="Yau M.C.Y."/>
            <person name="Lam J.Y.W."/>
            <person name="Siu G.K.H."/>
        </authorList>
    </citation>
    <scope>NUCLEOTIDE SEQUENCE</scope>
    <source>
        <strain evidence="5">R131</strain>
    </source>
</reference>
<dbReference type="InterPro" id="IPR027417">
    <property type="entry name" value="P-loop_NTPase"/>
</dbReference>
<keyword evidence="2" id="KW-0547">Nucleotide-binding</keyword>
<evidence type="ECO:0000313" key="5">
    <source>
        <dbReference type="EMBL" id="XBW07987.1"/>
    </source>
</evidence>
<dbReference type="AlphaFoldDB" id="A0AAU7V7G6"/>
<proteinExistence type="predicted"/>
<evidence type="ECO:0000259" key="4">
    <source>
        <dbReference type="PROSITE" id="PS50893"/>
    </source>
</evidence>
<feature type="domain" description="ABC transporter" evidence="4">
    <location>
        <begin position="4"/>
        <end position="226"/>
    </location>
</feature>
<evidence type="ECO:0000256" key="2">
    <source>
        <dbReference type="ARBA" id="ARBA00022741"/>
    </source>
</evidence>
<evidence type="ECO:0000256" key="1">
    <source>
        <dbReference type="ARBA" id="ARBA00022448"/>
    </source>
</evidence>
<dbReference type="InterPro" id="IPR003593">
    <property type="entry name" value="AAA+_ATPase"/>
</dbReference>
<dbReference type="CDD" id="cd03230">
    <property type="entry name" value="ABC_DR_subfamily_A"/>
    <property type="match status" value="1"/>
</dbReference>
<dbReference type="Pfam" id="PF00005">
    <property type="entry name" value="ABC_tran"/>
    <property type="match status" value="1"/>
</dbReference>
<dbReference type="InterPro" id="IPR051782">
    <property type="entry name" value="ABC_Transporter_VariousFunc"/>
</dbReference>
<dbReference type="SUPFAM" id="SSF52540">
    <property type="entry name" value="P-loop containing nucleoside triphosphate hydrolases"/>
    <property type="match status" value="1"/>
</dbReference>
<dbReference type="PANTHER" id="PTHR42939:SF1">
    <property type="entry name" value="ABC TRANSPORTER ATP-BINDING PROTEIN ALBC-RELATED"/>
    <property type="match status" value="1"/>
</dbReference>
<dbReference type="PANTHER" id="PTHR42939">
    <property type="entry name" value="ABC TRANSPORTER ATP-BINDING PROTEIN ALBC-RELATED"/>
    <property type="match status" value="1"/>
</dbReference>
<protein>
    <submittedName>
        <fullName evidence="5">ABC transporter ATP-binding protein</fullName>
    </submittedName>
</protein>
<dbReference type="KEGG" id="sapp:SAC06_00030"/>
<keyword evidence="1" id="KW-0813">Transport</keyword>
<dbReference type="GO" id="GO:0016887">
    <property type="term" value="F:ATP hydrolysis activity"/>
    <property type="evidence" value="ECO:0007669"/>
    <property type="project" value="InterPro"/>
</dbReference>
<evidence type="ECO:0000256" key="3">
    <source>
        <dbReference type="ARBA" id="ARBA00022840"/>
    </source>
</evidence>
<accession>A0AAU7V7G6</accession>
<dbReference type="GO" id="GO:0005524">
    <property type="term" value="F:ATP binding"/>
    <property type="evidence" value="ECO:0007669"/>
    <property type="project" value="UniProtKB-KW"/>
</dbReference>
<name>A0AAU7V7G6_9ACTO</name>